<dbReference type="Pfam" id="PF00207">
    <property type="entry name" value="A2M"/>
    <property type="match status" value="1"/>
</dbReference>
<dbReference type="SMART" id="SM01419">
    <property type="entry name" value="Thiol-ester_cl"/>
    <property type="match status" value="1"/>
</dbReference>
<dbReference type="InterPro" id="IPR013783">
    <property type="entry name" value="Ig-like_fold"/>
</dbReference>
<evidence type="ECO:0000259" key="4">
    <source>
        <dbReference type="SMART" id="SM01360"/>
    </source>
</evidence>
<dbReference type="InterPro" id="IPR001599">
    <property type="entry name" value="Macroglobln_a2"/>
</dbReference>
<dbReference type="PANTHER" id="PTHR40094">
    <property type="entry name" value="ALPHA-2-MACROGLOBULIN HOMOLOG"/>
    <property type="match status" value="1"/>
</dbReference>
<dbReference type="GO" id="GO:0004866">
    <property type="term" value="F:endopeptidase inhibitor activity"/>
    <property type="evidence" value="ECO:0007669"/>
    <property type="project" value="InterPro"/>
</dbReference>
<dbReference type="SMART" id="SM01360">
    <property type="entry name" value="A2M"/>
    <property type="match status" value="1"/>
</dbReference>
<dbReference type="Gene3D" id="2.60.40.10">
    <property type="entry name" value="Immunoglobulins"/>
    <property type="match status" value="1"/>
</dbReference>
<dbReference type="InterPro" id="IPR011625">
    <property type="entry name" value="A2M_N_BRD"/>
</dbReference>
<sequence length="1845" mass="205966">MVNIHFMKFAHLVRLALLSMLLVGCTSKKESSIEQFDDLSKYQSYISEVTHGIISAKSDVRVVLNQAVGSWENGDGLDNSLLMVNPKVKGKVVALNNRTIAFVPEEGFDQDTDYTFTLALKDIIGEVPKELKTMVFGVKTQKQQFNVYTEPLQSYSKDFQYITGHVRSSDIMPLQELKELISVRQNGKDIKLKFEGAVAEGTQFFFKIDSIQRFEEDSSLEVVWDGTKKNIESSGKNTIKIPGKNNFTVLEALVQTGEDQLVLVNFSDPIKKGQNLKGLVVLEGASNPRLVVDGNVLRVYPNQEIKGTALLEVFDGIQSADGYKLMSKFEERVAFEQIKPEIRLLGNGTILPSSNNLKINFETVNLKAVDISVLKIYENNVLQFLQGNSIDGTNNLRSVARPIVRKKINLQTHLSNTNDKWTAHALDLKTLITPDPGAIYRVEFNIKPSYSSYECSTTNFGSDSETVEDFDEAEEDSSWDGIETYYEDYYYNYDWNERDNPCHTSYYYNKNVGINVLASDLGVTVKKGVNNSYFVAVNDILNTNPVPGAKVTFYNFQQQPLGNVVTDADGTSIFDAEKLAYFAIIEKNGQKTYVKLNDGNSLSVSKFNVAGVQLQKGIKGFIFGERGVWRPGDQIFLSFLLNDNANKLPDNHPVKLELLDPYNKVVLREVRTSGLNNFYHFTIKTDENAPTGNWLAKVSVGGATFTKSIKIETIKPNRLKIKTTFKEEVLSSAKPISGNLEVKWLHGAIAKNLKTDVTAKFNAQNTSFKSFPGYVFDDPTRTFSSEEQRVFDGRLNAEGKVDFSMNVQLSNRAPGMLNAAFITKVYENGGDFSTDVFVKPYSPYETYIGLNTPKGDKNRGMLLTDTKHHFEVVSVDEQGNPKAAKNLKVTIHKINWRWWWDTSADNLSNFSSSNYREKVFDKTISTNAKGIATFDFELKYPNWGRYLVRVEDVNGGHATGKTIYIDWPGWAGKSRKNDPSAATMLVFSADKEVYNVGEKAKVTFPSSEGGRALVTIENGSEVLESLWVETTKGETQFELPIKDLYTPNVFIHISLLQPHASTLNDSPLRLYGLIPLSIENPTTKLEPVIAMPDVLRPEEGITLKVSEANKKAMTYSVAIVDEGLLDLTRFKTPNPWDTFYAHEALGVKTWDVYDDVIGAFGGRIDQVFAIGGDSELAGAKNKKANRFEPMVVHLGPFELKEGQTRSHKIKIPKYVGSVRTMIVAGENTNGAYGSVAKTTPVRKPLMVLASLPRKITQGEKVTLPITVFAMEKKVRNVTVSIKGDQAFTIEGAASQTISFAQPDEKMVYFKLNVSDFKGIGKVRIEATGNGEKASFEIPIDVVNPNPMTSTVQDLVLDAQGSQTLDLQTFGIAGSNSAQVEFSTIPPMNFNGRMKYLIRYPHGCVEQTTSAAFPQLFLSDIFDLDTNRKSQVQMHVESAIQRLGGYQLPNGGFPYWPGQGRVNDWGTSFAGHFLIEAESKGYVLPIGFKSSWVSYQQQIAKQWRSGSGNSDLAQAYRLYTLALSGNPDVASMNRLRETRGLSNESKYRLAATYALIGQKRVAEEVLSETNMDFTNDEYDYYTFGSESRNRAMALETYVLLNDKSKARELAKTVAQRLGKKQWMSTQSTAYSLLAMAKFAGMVGGKGVKAKLTVNGAITDVNTAKTLAEHELKIKEGSNRIVISNLDQNTLYVSIVNNGKLPVGEDREFQRNLKVSSVFKGRDGSRIDISRIMQGTDFVAEVTLTNTTGNKIENVALTQIFPSGWEIVNTRFTDFGAFEQNQVDYTDIRDDRANFYFDLNKNETKTFRVLLNASYLGTYYLPGVQAEAMYDNDYAVRTKGRWVEVVQ</sequence>
<dbReference type="Pfam" id="PF17972">
    <property type="entry name" value="bMG5"/>
    <property type="match status" value="1"/>
</dbReference>
<name>A0A316E840_9FLAO</name>
<dbReference type="InterPro" id="IPR047565">
    <property type="entry name" value="Alpha-macroglob_thiol-ester_cl"/>
</dbReference>
<gene>
    <name evidence="5" type="ORF">LX92_00445</name>
</gene>
<organism evidence="5 6">
    <name type="scientific">Maribacter polysiphoniae</name>
    <dbReference type="NCBI Taxonomy" id="429344"/>
    <lineage>
        <taxon>Bacteria</taxon>
        <taxon>Pseudomonadati</taxon>
        <taxon>Bacteroidota</taxon>
        <taxon>Flavobacteriia</taxon>
        <taxon>Flavobacteriales</taxon>
        <taxon>Flavobacteriaceae</taxon>
        <taxon>Maribacter</taxon>
    </lineage>
</organism>
<dbReference type="InterPro" id="IPR008930">
    <property type="entry name" value="Terpenoid_cyclase/PrenylTrfase"/>
</dbReference>
<evidence type="ECO:0000256" key="1">
    <source>
        <dbReference type="ARBA" id="ARBA00010556"/>
    </source>
</evidence>
<dbReference type="Gene3D" id="1.50.10.20">
    <property type="match status" value="1"/>
</dbReference>
<dbReference type="InterPro" id="IPR002890">
    <property type="entry name" value="MG2"/>
</dbReference>
<protein>
    <recommendedName>
        <fullName evidence="7">Alpha-2-macroglobulin family protein</fullName>
    </recommendedName>
</protein>
<comment type="similarity">
    <text evidence="1">Belongs to the protease inhibitor I39 (alpha-2-macroglobulin) family. Bacterial alpha-2-macroglobulin subfamily.</text>
</comment>
<dbReference type="InterPro" id="IPR051802">
    <property type="entry name" value="YfhM-like"/>
</dbReference>
<feature type="domain" description="Alpha-2-macroglobulin bait region" evidence="3">
    <location>
        <begin position="985"/>
        <end position="1127"/>
    </location>
</feature>
<accession>A0A316E840</accession>
<dbReference type="GO" id="GO:0005615">
    <property type="term" value="C:extracellular space"/>
    <property type="evidence" value="ECO:0007669"/>
    <property type="project" value="InterPro"/>
</dbReference>
<dbReference type="PANTHER" id="PTHR40094:SF1">
    <property type="entry name" value="UBIQUITIN DOMAIN-CONTAINING PROTEIN"/>
    <property type="match status" value="1"/>
</dbReference>
<keyword evidence="2" id="KW-0732">Signal</keyword>
<dbReference type="SUPFAM" id="SSF48239">
    <property type="entry name" value="Terpenoid cyclases/Protein prenyltransferases"/>
    <property type="match status" value="1"/>
</dbReference>
<dbReference type="Pfam" id="PF07703">
    <property type="entry name" value="A2M_BRD"/>
    <property type="match status" value="1"/>
</dbReference>
<evidence type="ECO:0000256" key="2">
    <source>
        <dbReference type="ARBA" id="ARBA00022729"/>
    </source>
</evidence>
<dbReference type="Pfam" id="PF17973">
    <property type="entry name" value="bMG10"/>
    <property type="match status" value="1"/>
</dbReference>
<dbReference type="InterPro" id="IPR041462">
    <property type="entry name" value="Bact_A2M_MG6"/>
</dbReference>
<dbReference type="Pfam" id="PF01835">
    <property type="entry name" value="MG2"/>
    <property type="match status" value="1"/>
</dbReference>
<dbReference type="InterPro" id="IPR011626">
    <property type="entry name" value="Alpha-macroglobulin_TED"/>
</dbReference>
<dbReference type="InterPro" id="IPR021868">
    <property type="entry name" value="Alpha_2_Macroglob_MG3"/>
</dbReference>
<proteinExistence type="inferred from homology"/>
<comment type="caution">
    <text evidence="5">The sequence shown here is derived from an EMBL/GenBank/DDBJ whole genome shotgun (WGS) entry which is preliminary data.</text>
</comment>
<dbReference type="EMBL" id="QGGQ01000001">
    <property type="protein sequence ID" value="PWK25702.1"/>
    <property type="molecule type" value="Genomic_DNA"/>
</dbReference>
<dbReference type="Gene3D" id="2.60.40.1930">
    <property type="match status" value="1"/>
</dbReference>
<dbReference type="InterPro" id="IPR041203">
    <property type="entry name" value="Bact_A2M_MG5"/>
</dbReference>
<dbReference type="Proteomes" id="UP000245667">
    <property type="component" value="Unassembled WGS sequence"/>
</dbReference>
<dbReference type="Pfam" id="PF07678">
    <property type="entry name" value="TED_complement"/>
    <property type="match status" value="1"/>
</dbReference>
<reference evidence="5 6" key="1">
    <citation type="submission" date="2018-05" db="EMBL/GenBank/DDBJ databases">
        <title>Genomic Encyclopedia of Archaeal and Bacterial Type Strains, Phase II (KMG-II): from individual species to whole genera.</title>
        <authorList>
            <person name="Goeker M."/>
        </authorList>
    </citation>
    <scope>NUCLEOTIDE SEQUENCE [LARGE SCALE GENOMIC DNA]</scope>
    <source>
        <strain evidence="5 6">DSM 23514</strain>
    </source>
</reference>
<dbReference type="SMART" id="SM01359">
    <property type="entry name" value="A2M_N_2"/>
    <property type="match status" value="1"/>
</dbReference>
<dbReference type="Pfam" id="PF17962">
    <property type="entry name" value="bMG6"/>
    <property type="match status" value="1"/>
</dbReference>
<evidence type="ECO:0000313" key="6">
    <source>
        <dbReference type="Proteomes" id="UP000245667"/>
    </source>
</evidence>
<dbReference type="Pfam" id="PF11974">
    <property type="entry name" value="bMG3"/>
    <property type="match status" value="1"/>
</dbReference>
<dbReference type="CDD" id="cd02891">
    <property type="entry name" value="A2M_like"/>
    <property type="match status" value="1"/>
</dbReference>
<dbReference type="InterPro" id="IPR041246">
    <property type="entry name" value="Bact_MG10"/>
</dbReference>
<evidence type="ECO:0000313" key="5">
    <source>
        <dbReference type="EMBL" id="PWK25702.1"/>
    </source>
</evidence>
<feature type="domain" description="Alpha-2-macroglobulin" evidence="4">
    <location>
        <begin position="1191"/>
        <end position="1281"/>
    </location>
</feature>
<evidence type="ECO:0008006" key="7">
    <source>
        <dbReference type="Google" id="ProtNLM"/>
    </source>
</evidence>
<evidence type="ECO:0000259" key="3">
    <source>
        <dbReference type="SMART" id="SM01359"/>
    </source>
</evidence>